<reference evidence="5 6" key="1">
    <citation type="submission" date="2009-01" db="EMBL/GenBank/DDBJ databases">
        <authorList>
            <person name="Fulton L."/>
            <person name="Clifton S."/>
            <person name="Fulton B."/>
            <person name="Xu J."/>
            <person name="Minx P."/>
            <person name="Pepin K.H."/>
            <person name="Johnson M."/>
            <person name="Bhonagiri V."/>
            <person name="Nash W.E."/>
            <person name="Mardis E.R."/>
            <person name="Wilson R.K."/>
        </authorList>
    </citation>
    <scope>NUCLEOTIDE SEQUENCE [LARGE SCALE GENOMIC DNA]</scope>
    <source>
        <strain evidence="5 6">DSM 5476</strain>
    </source>
</reference>
<dbReference type="InterPro" id="IPR011051">
    <property type="entry name" value="RmlC_Cupin_sf"/>
</dbReference>
<dbReference type="EMBL" id="ACEC01000066">
    <property type="protein sequence ID" value="EEG30313.1"/>
    <property type="molecule type" value="Genomic_DNA"/>
</dbReference>
<evidence type="ECO:0000256" key="1">
    <source>
        <dbReference type="ARBA" id="ARBA00023015"/>
    </source>
</evidence>
<dbReference type="InterPro" id="IPR009057">
    <property type="entry name" value="Homeodomain-like_sf"/>
</dbReference>
<evidence type="ECO:0000256" key="3">
    <source>
        <dbReference type="ARBA" id="ARBA00023163"/>
    </source>
</evidence>
<dbReference type="STRING" id="537013.CLOSTMETH_02044"/>
<dbReference type="PRINTS" id="PR00032">
    <property type="entry name" value="HTHARAC"/>
</dbReference>
<evidence type="ECO:0000256" key="2">
    <source>
        <dbReference type="ARBA" id="ARBA00023125"/>
    </source>
</evidence>
<dbReference type="PANTHER" id="PTHR43280">
    <property type="entry name" value="ARAC-FAMILY TRANSCRIPTIONAL REGULATOR"/>
    <property type="match status" value="1"/>
</dbReference>
<gene>
    <name evidence="5" type="ORF">CLOSTMETH_02044</name>
</gene>
<dbReference type="eggNOG" id="COG2207">
    <property type="taxonomic scope" value="Bacteria"/>
</dbReference>
<dbReference type="Pfam" id="PF02311">
    <property type="entry name" value="AraC_binding"/>
    <property type="match status" value="1"/>
</dbReference>
<dbReference type="InterPro" id="IPR003313">
    <property type="entry name" value="AraC-bd"/>
</dbReference>
<dbReference type="Gene3D" id="1.10.10.60">
    <property type="entry name" value="Homeodomain-like"/>
    <property type="match status" value="2"/>
</dbReference>
<sequence length="326" mass="38396">MTSLNEYIQTVRQKEISLEELRRSDQRLRSLSVTMPEPICVLFHSADGLLIDIQLHPYENEQKKYLRLHTHTYFEMIYVYHGKAYNNFADSSMTLHTGDILILNPNIPHRLYIESPEDIVFNIMISKDLFEKSFLLLISENDLFSNFFISYLYHMNQASDSILFRHNPESGITAVLDMMIEEFFNKPMGYEKALESFLALTFTRLTRSYSHQENLEELKKQQKIMPIIAYIRENFAEATLVSTAQQFNYSEKYLSRLIKQRTGKSFNEISIGYKLEYARELLLNSVLPISEIAQRVGYANVSYFFKAFKKRYMQTPYQFRKSNSAT</sequence>
<dbReference type="SMART" id="SM00342">
    <property type="entry name" value="HTH_ARAC"/>
    <property type="match status" value="1"/>
</dbReference>
<proteinExistence type="predicted"/>
<dbReference type="AlphaFoldDB" id="C0EDW5"/>
<evidence type="ECO:0000313" key="6">
    <source>
        <dbReference type="Proteomes" id="UP000003340"/>
    </source>
</evidence>
<dbReference type="GO" id="GO:0003700">
    <property type="term" value="F:DNA-binding transcription factor activity"/>
    <property type="evidence" value="ECO:0007669"/>
    <property type="project" value="InterPro"/>
</dbReference>
<evidence type="ECO:0000313" key="5">
    <source>
        <dbReference type="EMBL" id="EEG30313.1"/>
    </source>
</evidence>
<dbReference type="InterPro" id="IPR014710">
    <property type="entry name" value="RmlC-like_jellyroll"/>
</dbReference>
<keyword evidence="1" id="KW-0805">Transcription regulation</keyword>
<dbReference type="Pfam" id="PF12833">
    <property type="entry name" value="HTH_18"/>
    <property type="match status" value="1"/>
</dbReference>
<reference evidence="5 6" key="2">
    <citation type="submission" date="2009-02" db="EMBL/GenBank/DDBJ databases">
        <title>Draft genome sequence of Clostridium methylpentosum (DSM 5476).</title>
        <authorList>
            <person name="Sudarsanam P."/>
            <person name="Ley R."/>
            <person name="Guruge J."/>
            <person name="Turnbaugh P.J."/>
            <person name="Mahowald M."/>
            <person name="Liep D."/>
            <person name="Gordon J."/>
        </authorList>
    </citation>
    <scope>NUCLEOTIDE SEQUENCE [LARGE SCALE GENOMIC DNA]</scope>
    <source>
        <strain evidence="5 6">DSM 5476</strain>
    </source>
</reference>
<dbReference type="SUPFAM" id="SSF46689">
    <property type="entry name" value="Homeodomain-like"/>
    <property type="match status" value="1"/>
</dbReference>
<protein>
    <submittedName>
        <fullName evidence="5">Transcriptional regulator, AraC family</fullName>
    </submittedName>
</protein>
<keyword evidence="6" id="KW-1185">Reference proteome</keyword>
<dbReference type="Gene3D" id="2.60.120.10">
    <property type="entry name" value="Jelly Rolls"/>
    <property type="match status" value="1"/>
</dbReference>
<keyword evidence="2" id="KW-0238">DNA-binding</keyword>
<dbReference type="GO" id="GO:0043565">
    <property type="term" value="F:sequence-specific DNA binding"/>
    <property type="evidence" value="ECO:0007669"/>
    <property type="project" value="InterPro"/>
</dbReference>
<dbReference type="InterPro" id="IPR018060">
    <property type="entry name" value="HTH_AraC"/>
</dbReference>
<organism evidence="5 6">
    <name type="scientific">[Clostridium] methylpentosum DSM 5476</name>
    <dbReference type="NCBI Taxonomy" id="537013"/>
    <lineage>
        <taxon>Bacteria</taxon>
        <taxon>Bacillati</taxon>
        <taxon>Bacillota</taxon>
        <taxon>Clostridia</taxon>
        <taxon>Eubacteriales</taxon>
        <taxon>Oscillospiraceae</taxon>
        <taxon>Oscillospiraceae incertae sedis</taxon>
    </lineage>
</organism>
<dbReference type="Proteomes" id="UP000003340">
    <property type="component" value="Unassembled WGS sequence"/>
</dbReference>
<name>C0EDW5_9FIRM</name>
<keyword evidence="3" id="KW-0804">Transcription</keyword>
<accession>C0EDW5</accession>
<comment type="caution">
    <text evidence="5">The sequence shown here is derived from an EMBL/GenBank/DDBJ whole genome shotgun (WGS) entry which is preliminary data.</text>
</comment>
<evidence type="ECO:0000259" key="4">
    <source>
        <dbReference type="PROSITE" id="PS01124"/>
    </source>
</evidence>
<feature type="domain" description="HTH araC/xylS-type" evidence="4">
    <location>
        <begin position="225"/>
        <end position="322"/>
    </location>
</feature>
<dbReference type="HOGENOM" id="CLU_000445_88_0_9"/>
<dbReference type="PANTHER" id="PTHR43280:SF2">
    <property type="entry name" value="HTH-TYPE TRANSCRIPTIONAL REGULATOR EXSA"/>
    <property type="match status" value="1"/>
</dbReference>
<dbReference type="InterPro" id="IPR020449">
    <property type="entry name" value="Tscrpt_reg_AraC-type_HTH"/>
</dbReference>
<dbReference type="PROSITE" id="PS01124">
    <property type="entry name" value="HTH_ARAC_FAMILY_2"/>
    <property type="match status" value="1"/>
</dbReference>
<dbReference type="SUPFAM" id="SSF51182">
    <property type="entry name" value="RmlC-like cupins"/>
    <property type="match status" value="1"/>
</dbReference>